<sequence>MNEGLNALVYCLSLSLFCITKLRRYYMESASRPKPDRYVLVISIDGMANYYLQDPNVRMPNLRELIRSGTCAEAMESVFPTATWAIHSSLVTGNYPRKHGVLGNWVVDRPNYRVGEHFGDRMWDKQDVLRGETWYDAAKRMGWTTASICWPVTRGADTIDYNIPEFYEQELFESHCTRSLWDELKAAGLPMELYGEWSKDHARGPMQDWLTTEIAKYIIDRHSPNLLQLHYLLPDSYQHDYGVRSKEVYWSLEYVDERIGEVLKALKQKGILDKTDVIVLSDHGFVNTTRTFYPNVLFKHKGWLAQNLKDEHDLKDSRVVAVSNGGSGYVYVLEDNAGAKELLMDEVRRALAESEGVGRLFEQEDFPSLGLPAAGEMDDHCPDFAFEAEPDCFVHFDYSGDEVNTSFTKFKGMHGFLPQREELKAVFVASGPSIRPGASLPEIRIVDVAPTIARLLGTELKDTDGSELDSLWKEEVRLWSF</sequence>
<dbReference type="CDD" id="cd16018">
    <property type="entry name" value="Enpp"/>
    <property type="match status" value="1"/>
</dbReference>
<reference evidence="1 2" key="1">
    <citation type="submission" date="2018-11" db="EMBL/GenBank/DDBJ databases">
        <title>Genome sequence of strain 7197.</title>
        <authorList>
            <person name="Gao J."/>
            <person name="Sun J."/>
        </authorList>
    </citation>
    <scope>NUCLEOTIDE SEQUENCE [LARGE SCALE GENOMIC DNA]</scope>
    <source>
        <strain evidence="1 2">7197</strain>
    </source>
</reference>
<dbReference type="Pfam" id="PF01663">
    <property type="entry name" value="Phosphodiest"/>
    <property type="match status" value="1"/>
</dbReference>
<comment type="caution">
    <text evidence="1">The sequence shown here is derived from an EMBL/GenBank/DDBJ whole genome shotgun (WGS) entry which is preliminary data.</text>
</comment>
<dbReference type="InterPro" id="IPR002591">
    <property type="entry name" value="Phosphodiest/P_Trfase"/>
</dbReference>
<accession>A0A3N9P3X4</accession>
<dbReference type="OrthoDB" id="9779418at2"/>
<dbReference type="PANTHER" id="PTHR10151">
    <property type="entry name" value="ECTONUCLEOTIDE PYROPHOSPHATASE/PHOSPHODIESTERASE"/>
    <property type="match status" value="1"/>
</dbReference>
<organism evidence="1 2">
    <name type="scientific">Paenibacillus rhizophilus</name>
    <dbReference type="NCBI Taxonomy" id="1850366"/>
    <lineage>
        <taxon>Bacteria</taxon>
        <taxon>Bacillati</taxon>
        <taxon>Bacillota</taxon>
        <taxon>Bacilli</taxon>
        <taxon>Bacillales</taxon>
        <taxon>Paenibacillaceae</taxon>
        <taxon>Paenibacillus</taxon>
    </lineage>
</organism>
<protein>
    <submittedName>
        <fullName evidence="1">Alkaline phosphatase family protein</fullName>
    </submittedName>
</protein>
<dbReference type="GO" id="GO:0016787">
    <property type="term" value="F:hydrolase activity"/>
    <property type="evidence" value="ECO:0007669"/>
    <property type="project" value="UniProtKB-ARBA"/>
</dbReference>
<gene>
    <name evidence="1" type="ORF">EH198_13935</name>
</gene>
<name>A0A3N9P3X4_9BACL</name>
<dbReference type="PANTHER" id="PTHR10151:SF120">
    <property type="entry name" value="BIS(5'-ADENOSYL)-TRIPHOSPHATASE"/>
    <property type="match status" value="1"/>
</dbReference>
<dbReference type="AlphaFoldDB" id="A0A3N9P3X4"/>
<evidence type="ECO:0000313" key="1">
    <source>
        <dbReference type="EMBL" id="RQW10853.1"/>
    </source>
</evidence>
<keyword evidence="2" id="KW-1185">Reference proteome</keyword>
<dbReference type="InterPro" id="IPR017850">
    <property type="entry name" value="Alkaline_phosphatase_core_sf"/>
</dbReference>
<dbReference type="SUPFAM" id="SSF53649">
    <property type="entry name" value="Alkaline phosphatase-like"/>
    <property type="match status" value="1"/>
</dbReference>
<dbReference type="Gene3D" id="3.40.720.10">
    <property type="entry name" value="Alkaline Phosphatase, subunit A"/>
    <property type="match status" value="1"/>
</dbReference>
<dbReference type="Proteomes" id="UP000282529">
    <property type="component" value="Unassembled WGS sequence"/>
</dbReference>
<proteinExistence type="predicted"/>
<evidence type="ECO:0000313" key="2">
    <source>
        <dbReference type="Proteomes" id="UP000282529"/>
    </source>
</evidence>
<dbReference type="EMBL" id="RQPI01000007">
    <property type="protein sequence ID" value="RQW10853.1"/>
    <property type="molecule type" value="Genomic_DNA"/>
</dbReference>